<name>C7XV30_9LACO</name>
<dbReference type="STRING" id="575594.HMPREF0501_00939"/>
<dbReference type="AlphaFoldDB" id="C7XV30"/>
<evidence type="ECO:0000313" key="2">
    <source>
        <dbReference type="Proteomes" id="UP000003987"/>
    </source>
</evidence>
<organism evidence="1 2">
    <name type="scientific">Limosilactobacillus coleohominis 101-4-CHN</name>
    <dbReference type="NCBI Taxonomy" id="575594"/>
    <lineage>
        <taxon>Bacteria</taxon>
        <taxon>Bacillati</taxon>
        <taxon>Bacillota</taxon>
        <taxon>Bacilli</taxon>
        <taxon>Lactobacillales</taxon>
        <taxon>Lactobacillaceae</taxon>
        <taxon>Limosilactobacillus</taxon>
    </lineage>
</organism>
<keyword evidence="2" id="KW-1185">Reference proteome</keyword>
<dbReference type="InterPro" id="IPR046733">
    <property type="entry name" value="DUF6625"/>
</dbReference>
<dbReference type="Pfam" id="PF20330">
    <property type="entry name" value="DUF6625"/>
    <property type="match status" value="1"/>
</dbReference>
<dbReference type="EMBL" id="GG698803">
    <property type="protein sequence ID" value="EEU30561.1"/>
    <property type="molecule type" value="Genomic_DNA"/>
</dbReference>
<sequence>MQQNVVIIIPYYGQLPKNFQTFIETCRMNSKIDWLIVTDLINDDTNLPSNVKQLNWTFQKFVRNMRETIGKPICLKTPYKMCDYKPVYGEAFKKYIESYDYWGYSDMDVVYGNLWQYISTSIQRKIDKIGNWGHLTLFKNNNDVNSRYKLNIIDNDQQINLFNEMISTDDVTHFDETNGINKIYEKHHFSWETNKNLVNDIFFENLDLLSNDSRFFNYPGVFAWNNGNAVYYYQQNNQIKSQDFGYFHFQKRKFRYFLNRNTKMFYVNTTGYHALNSLDDETIKLAIRTNKSKFNKRLRYLLHNYFKTNLFTSRKIGSVYLPIKYIIWRIFKENNFII</sequence>
<accession>C7XV30</accession>
<reference evidence="1 2" key="1">
    <citation type="submission" date="2009-06" db="EMBL/GenBank/DDBJ databases">
        <title>The Genome Sequence of Lactobacillus coleohominis strain 101-4-CHN.</title>
        <authorList>
            <consortium name="The Broad Institute Genome Sequencing Platform"/>
            <person name="Ward D."/>
            <person name="Young S.K."/>
            <person name="Zeng Q."/>
            <person name="Koehrsen M."/>
            <person name="Alvarado L."/>
            <person name="Berlin A."/>
            <person name="Borenstein D."/>
            <person name="Chen Z."/>
            <person name="Engels R."/>
            <person name="Freedman E."/>
            <person name="Gellesch M."/>
            <person name="Goldberg J."/>
            <person name="Griggs A."/>
            <person name="Gujja S."/>
            <person name="Heiman D."/>
            <person name="Hepburn T."/>
            <person name="Howarth C."/>
            <person name="Jen D."/>
            <person name="Larson L."/>
            <person name="Lewis B."/>
            <person name="Mehta T."/>
            <person name="Park D."/>
            <person name="Pearson M."/>
            <person name="Roberts A."/>
            <person name="Saif S."/>
            <person name="Shea T."/>
            <person name="Shenoy N."/>
            <person name="Sisk P."/>
            <person name="Stolte C."/>
            <person name="Sykes S."/>
            <person name="Walk T."/>
            <person name="White J."/>
            <person name="Yandava C."/>
            <person name="Liu Y."/>
            <person name="Xu Q."/>
            <person name="Lander E."/>
            <person name="Nusbaum C."/>
            <person name="Galagan J."/>
            <person name="Birren B."/>
        </authorList>
    </citation>
    <scope>NUCLEOTIDE SEQUENCE [LARGE SCALE GENOMIC DNA]</scope>
    <source>
        <strain evidence="1 2">101-4-CHN</strain>
    </source>
</reference>
<gene>
    <name evidence="1" type="ORF">HMPREF0501_00939</name>
</gene>
<dbReference type="RefSeq" id="WP_006916760.1">
    <property type="nucleotide sequence ID" value="NZ_GG698803.1"/>
</dbReference>
<dbReference type="HOGENOM" id="CLU_068038_0_0_9"/>
<proteinExistence type="predicted"/>
<dbReference type="Proteomes" id="UP000003987">
    <property type="component" value="Unassembled WGS sequence"/>
</dbReference>
<dbReference type="OrthoDB" id="1910631at2"/>
<protein>
    <submittedName>
        <fullName evidence="1">Uncharacterized protein</fullName>
    </submittedName>
</protein>
<evidence type="ECO:0000313" key="1">
    <source>
        <dbReference type="EMBL" id="EEU30561.1"/>
    </source>
</evidence>